<sequence length="191" mass="22428">MSFVYENFRLSRLISLAIFALILSSAPDASAYKEEQVRRTNKRVWSIIDGKVEFLKSSYSLEKVRVSTPKPEQFQPTPQTKYERITSRQLQNMHFIPNNFKKEFIRKEGRKSYSTNSKGRPESFNEDPNAVKKFCDIQVNTTFCIRKSVSRGKYSGNTPKKHPRKKVFSHNNNKRQESKTFVQQLIHQSER</sequence>
<feature type="region of interest" description="Disordered" evidence="1">
    <location>
        <begin position="151"/>
        <end position="180"/>
    </location>
</feature>
<gene>
    <name evidence="3" type="ORF">DSY97_04535</name>
</gene>
<reference evidence="3 4" key="1">
    <citation type="submission" date="2018-06" db="EMBL/GenBank/DDBJ databases">
        <title>Combined omics and stable isotope probing to characterize newly discovered Mariana Back-Arc vent microbial communities.</title>
        <authorList>
            <person name="Trembath-Reichert E."/>
            <person name="Huber J.A."/>
        </authorList>
    </citation>
    <scope>NUCLEOTIDE SEQUENCE [LARGE SCALE GENOMIC DNA]</scope>
    <source>
        <strain evidence="3">MAG 63_1</strain>
    </source>
</reference>
<feature type="signal peptide" evidence="2">
    <location>
        <begin position="1"/>
        <end position="31"/>
    </location>
</feature>
<evidence type="ECO:0000313" key="3">
    <source>
        <dbReference type="EMBL" id="RTZ79893.1"/>
    </source>
</evidence>
<evidence type="ECO:0000256" key="2">
    <source>
        <dbReference type="SAM" id="SignalP"/>
    </source>
</evidence>
<name>A0A432G7R3_9DELT</name>
<proteinExistence type="predicted"/>
<feature type="region of interest" description="Disordered" evidence="1">
    <location>
        <begin position="108"/>
        <end position="127"/>
    </location>
</feature>
<feature type="compositionally biased region" description="Basic residues" evidence="1">
    <location>
        <begin position="159"/>
        <end position="168"/>
    </location>
</feature>
<keyword evidence="2" id="KW-0732">Signal</keyword>
<evidence type="ECO:0000313" key="4">
    <source>
        <dbReference type="Proteomes" id="UP000286801"/>
    </source>
</evidence>
<dbReference type="Proteomes" id="UP000286801">
    <property type="component" value="Unassembled WGS sequence"/>
</dbReference>
<accession>A0A432G7R3</accession>
<feature type="chain" id="PRO_5019323444" evidence="2">
    <location>
        <begin position="32"/>
        <end position="191"/>
    </location>
</feature>
<evidence type="ECO:0000256" key="1">
    <source>
        <dbReference type="SAM" id="MobiDB-lite"/>
    </source>
</evidence>
<comment type="caution">
    <text evidence="3">The sequence shown here is derived from an EMBL/GenBank/DDBJ whole genome shotgun (WGS) entry which is preliminary data.</text>
</comment>
<organism evidence="3 4">
    <name type="scientific">SAR324 cluster bacterium</name>
    <dbReference type="NCBI Taxonomy" id="2024889"/>
    <lineage>
        <taxon>Bacteria</taxon>
        <taxon>Deltaproteobacteria</taxon>
        <taxon>SAR324 cluster</taxon>
    </lineage>
</organism>
<dbReference type="EMBL" id="QNZL01000122">
    <property type="protein sequence ID" value="RTZ79893.1"/>
    <property type="molecule type" value="Genomic_DNA"/>
</dbReference>
<dbReference type="AlphaFoldDB" id="A0A432G7R3"/>
<protein>
    <submittedName>
        <fullName evidence="3">Uncharacterized protein</fullName>
    </submittedName>
</protein>